<name>A0ABQ9U2K9_SAGOE</name>
<evidence type="ECO:0000313" key="3">
    <source>
        <dbReference type="Proteomes" id="UP001266305"/>
    </source>
</evidence>
<reference evidence="2 3" key="1">
    <citation type="submission" date="2023-05" db="EMBL/GenBank/DDBJ databases">
        <title>B98-5 Cell Line De Novo Hybrid Assembly: An Optical Mapping Approach.</title>
        <authorList>
            <person name="Kananen K."/>
            <person name="Auerbach J.A."/>
            <person name="Kautto E."/>
            <person name="Blachly J.S."/>
        </authorList>
    </citation>
    <scope>NUCLEOTIDE SEQUENCE [LARGE SCALE GENOMIC DNA]</scope>
    <source>
        <strain evidence="2">B95-8</strain>
        <tissue evidence="2">Cell line</tissue>
    </source>
</reference>
<evidence type="ECO:0000313" key="2">
    <source>
        <dbReference type="EMBL" id="KAK2091307.1"/>
    </source>
</evidence>
<feature type="non-terminal residue" evidence="2">
    <location>
        <position position="75"/>
    </location>
</feature>
<accession>A0ABQ9U2K9</accession>
<proteinExistence type="predicted"/>
<feature type="region of interest" description="Disordered" evidence="1">
    <location>
        <begin position="1"/>
        <end position="46"/>
    </location>
</feature>
<protein>
    <submittedName>
        <fullName evidence="2">Uncharacterized protein</fullName>
    </submittedName>
</protein>
<evidence type="ECO:0000256" key="1">
    <source>
        <dbReference type="SAM" id="MobiDB-lite"/>
    </source>
</evidence>
<organism evidence="2 3">
    <name type="scientific">Saguinus oedipus</name>
    <name type="common">Cotton-top tamarin</name>
    <name type="synonym">Oedipomidas oedipus</name>
    <dbReference type="NCBI Taxonomy" id="9490"/>
    <lineage>
        <taxon>Eukaryota</taxon>
        <taxon>Metazoa</taxon>
        <taxon>Chordata</taxon>
        <taxon>Craniata</taxon>
        <taxon>Vertebrata</taxon>
        <taxon>Euteleostomi</taxon>
        <taxon>Mammalia</taxon>
        <taxon>Eutheria</taxon>
        <taxon>Euarchontoglires</taxon>
        <taxon>Primates</taxon>
        <taxon>Haplorrhini</taxon>
        <taxon>Platyrrhini</taxon>
        <taxon>Cebidae</taxon>
        <taxon>Callitrichinae</taxon>
        <taxon>Saguinus</taxon>
    </lineage>
</organism>
<dbReference type="Proteomes" id="UP001266305">
    <property type="component" value="Unassembled WGS sequence"/>
</dbReference>
<gene>
    <name evidence="2" type="ORF">P7K49_030591</name>
</gene>
<comment type="caution">
    <text evidence="2">The sequence shown here is derived from an EMBL/GenBank/DDBJ whole genome shotgun (WGS) entry which is preliminary data.</text>
</comment>
<keyword evidence="3" id="KW-1185">Reference proteome</keyword>
<sequence length="75" mass="8322">MEKLAGEQLSCSQELGTSYPGELGERREEMKNGPAQAGRRSALGEQTKEPLLPTPHAWAQGLCPQQYVRWPAQSR</sequence>
<dbReference type="EMBL" id="JASSZA010000016">
    <property type="protein sequence ID" value="KAK2091307.1"/>
    <property type="molecule type" value="Genomic_DNA"/>
</dbReference>